<feature type="domain" description="Penicillin binding protein A dimerisation" evidence="2">
    <location>
        <begin position="52"/>
        <end position="135"/>
    </location>
</feature>
<dbReference type="Pfam" id="PF21922">
    <property type="entry name" value="PBP_dimer_2"/>
    <property type="match status" value="1"/>
</dbReference>
<name>A0A2N7S115_9MICC</name>
<dbReference type="EMBL" id="PNQX01000002">
    <property type="protein sequence ID" value="PMQ19817.1"/>
    <property type="molecule type" value="Genomic_DNA"/>
</dbReference>
<dbReference type="PANTHER" id="PTHR30627:SF24">
    <property type="entry name" value="PENICILLIN-BINDING PROTEIN 4B"/>
    <property type="match status" value="1"/>
</dbReference>
<protein>
    <submittedName>
        <fullName evidence="3">Peptidoglycan glycosyltransferase</fullName>
    </submittedName>
</protein>
<evidence type="ECO:0000313" key="3">
    <source>
        <dbReference type="EMBL" id="PMQ19817.1"/>
    </source>
</evidence>
<organism evidence="3 4">
    <name type="scientific">Glutamicibacter arilaitensis</name>
    <dbReference type="NCBI Taxonomy" id="256701"/>
    <lineage>
        <taxon>Bacteria</taxon>
        <taxon>Bacillati</taxon>
        <taxon>Actinomycetota</taxon>
        <taxon>Actinomycetes</taxon>
        <taxon>Micrococcales</taxon>
        <taxon>Micrococcaceae</taxon>
        <taxon>Glutamicibacter</taxon>
    </lineage>
</organism>
<dbReference type="InterPro" id="IPR012338">
    <property type="entry name" value="Beta-lactam/transpept-like"/>
</dbReference>
<dbReference type="GO" id="GO:0016740">
    <property type="term" value="F:transferase activity"/>
    <property type="evidence" value="ECO:0007669"/>
    <property type="project" value="UniProtKB-KW"/>
</dbReference>
<evidence type="ECO:0000259" key="2">
    <source>
        <dbReference type="Pfam" id="PF21922"/>
    </source>
</evidence>
<dbReference type="PANTHER" id="PTHR30627">
    <property type="entry name" value="PEPTIDOGLYCAN D,D-TRANSPEPTIDASE"/>
    <property type="match status" value="1"/>
</dbReference>
<reference evidence="3 4" key="1">
    <citation type="journal article" date="2017" name="Elife">
        <title>Extensive horizontal gene transfer in cheese-associated bacteria.</title>
        <authorList>
            <person name="Bonham K.S."/>
            <person name="Wolfe B.E."/>
            <person name="Dutton R.J."/>
        </authorList>
    </citation>
    <scope>NUCLEOTIDE SEQUENCE [LARGE SCALE GENOMIC DNA]</scope>
    <source>
        <strain evidence="3 4">JB182</strain>
    </source>
</reference>
<dbReference type="GO" id="GO:0071972">
    <property type="term" value="F:peptidoglycan L,D-transpeptidase activity"/>
    <property type="evidence" value="ECO:0007669"/>
    <property type="project" value="TreeGrafter"/>
</dbReference>
<gene>
    <name evidence="3" type="ORF">CIK84_14375</name>
</gene>
<dbReference type="GO" id="GO:0071555">
    <property type="term" value="P:cell wall organization"/>
    <property type="evidence" value="ECO:0007669"/>
    <property type="project" value="TreeGrafter"/>
</dbReference>
<dbReference type="InterPro" id="IPR001460">
    <property type="entry name" value="PCN-bd_Tpept"/>
</dbReference>
<dbReference type="SUPFAM" id="SSF56601">
    <property type="entry name" value="beta-lactamase/transpeptidase-like"/>
    <property type="match status" value="1"/>
</dbReference>
<evidence type="ECO:0000313" key="4">
    <source>
        <dbReference type="Proteomes" id="UP000235739"/>
    </source>
</evidence>
<dbReference type="GO" id="GO:0008658">
    <property type="term" value="F:penicillin binding"/>
    <property type="evidence" value="ECO:0007669"/>
    <property type="project" value="InterPro"/>
</dbReference>
<evidence type="ECO:0000259" key="1">
    <source>
        <dbReference type="Pfam" id="PF00905"/>
    </source>
</evidence>
<dbReference type="Pfam" id="PF00905">
    <property type="entry name" value="Transpeptidase"/>
    <property type="match status" value="1"/>
</dbReference>
<dbReference type="Gene3D" id="3.40.710.10">
    <property type="entry name" value="DD-peptidase/beta-lactamase superfamily"/>
    <property type="match status" value="1"/>
</dbReference>
<dbReference type="InterPro" id="IPR050515">
    <property type="entry name" value="Beta-lactam/transpept"/>
</dbReference>
<feature type="domain" description="Penicillin-binding protein transpeptidase" evidence="1">
    <location>
        <begin position="158"/>
        <end position="479"/>
    </location>
</feature>
<dbReference type="AlphaFoldDB" id="A0A2N7S115"/>
<dbReference type="RefSeq" id="WP_102598846.1">
    <property type="nucleotide sequence ID" value="NZ_JBQDOE010000017.1"/>
</dbReference>
<dbReference type="Gene3D" id="3.90.1310.10">
    <property type="entry name" value="Penicillin-binding protein 2a (Domain 2)"/>
    <property type="match status" value="1"/>
</dbReference>
<dbReference type="GO" id="GO:0005886">
    <property type="term" value="C:plasma membrane"/>
    <property type="evidence" value="ECO:0007669"/>
    <property type="project" value="TreeGrafter"/>
</dbReference>
<dbReference type="Proteomes" id="UP000235739">
    <property type="component" value="Unassembled WGS sequence"/>
</dbReference>
<proteinExistence type="predicted"/>
<sequence length="487" mass="52953">MNHAIKRVWVALTTLFIICLGGLSYIQFFDAESLSENALNKRQLFREFDLPRGAILVDGKPIAESVPTDDGQFEFQRVYNDPETYAHLTGYYSLANGTTQLESKLNDWLTGTSSDLLFDRLSAMFTGTRSEGASVELTIDGQLQKTAFDAIPKNLKATIIVTNPKTGDILAMASKPSFNTNQLAVHSTSKAAANLKEISNIDGLSPYLNPAISDLVTPGSSFKIISTVAALESGKFDMETPIDNPVSKNYPHTSKPLNNFGEGICARDTRAKLEFIFAQSCNTPFIEISQTVGKADFTEVAERFGYGQQLSIPQNVVPSQFPSAEASEAQMAQMAIGEWDNKATPLQMNMAAMAIANDGVIMKPNMIDKVIASDLRVIEDPKPEKFSTATTPEVAEQLTELMEGPVLHGTAMNARVPGVDFRAKTGTAQRPSLEGGPRMVNSWMTGFAPADDPQVAITVNIQDVDYNTGHNTVGALMKTMLEAVFNK</sequence>
<keyword evidence="3" id="KW-0808">Transferase</keyword>
<comment type="caution">
    <text evidence="3">The sequence shown here is derived from an EMBL/GenBank/DDBJ whole genome shotgun (WGS) entry which is preliminary data.</text>
</comment>
<accession>A0A2N7S115</accession>
<dbReference type="InterPro" id="IPR054120">
    <property type="entry name" value="PBPA_dimer"/>
</dbReference>